<dbReference type="InterPro" id="IPR000477">
    <property type="entry name" value="RT_dom"/>
</dbReference>
<keyword evidence="7" id="KW-0479">Metal-binding</keyword>
<dbReference type="GO" id="GO:0008270">
    <property type="term" value="F:zinc ion binding"/>
    <property type="evidence" value="ECO:0007669"/>
    <property type="project" value="UniProtKB-KW"/>
</dbReference>
<dbReference type="InterPro" id="IPR036397">
    <property type="entry name" value="RNaseH_sf"/>
</dbReference>
<feature type="region of interest" description="Disordered" evidence="8">
    <location>
        <begin position="659"/>
        <end position="686"/>
    </location>
</feature>
<dbReference type="Pfam" id="PF17921">
    <property type="entry name" value="Integrase_H2C2"/>
    <property type="match status" value="1"/>
</dbReference>
<keyword evidence="4" id="KW-0255">Endonuclease</keyword>
<dbReference type="InterPro" id="IPR050951">
    <property type="entry name" value="Retrovirus_Pol_polyprotein"/>
</dbReference>
<dbReference type="InterPro" id="IPR013083">
    <property type="entry name" value="Znf_RING/FYVE/PHD"/>
</dbReference>
<evidence type="ECO:0000313" key="11">
    <source>
        <dbReference type="Proteomes" id="UP000636709"/>
    </source>
</evidence>
<evidence type="ECO:0000256" key="2">
    <source>
        <dbReference type="ARBA" id="ARBA00022695"/>
    </source>
</evidence>
<dbReference type="SUPFAM" id="SSF53098">
    <property type="entry name" value="Ribonuclease H-like"/>
    <property type="match status" value="1"/>
</dbReference>
<dbReference type="Gene3D" id="1.10.340.70">
    <property type="match status" value="1"/>
</dbReference>
<dbReference type="PROSITE" id="PS50089">
    <property type="entry name" value="ZF_RING_2"/>
    <property type="match status" value="1"/>
</dbReference>
<dbReference type="PANTHER" id="PTHR37984:SF5">
    <property type="entry name" value="PROTEIN NYNRIN-LIKE"/>
    <property type="match status" value="1"/>
</dbReference>
<comment type="caution">
    <text evidence="10">The sequence shown here is derived from an EMBL/GenBank/DDBJ whole genome shotgun (WGS) entry which is preliminary data.</text>
</comment>
<dbReference type="GO" id="GO:0004519">
    <property type="term" value="F:endonuclease activity"/>
    <property type="evidence" value="ECO:0007669"/>
    <property type="project" value="UniProtKB-KW"/>
</dbReference>
<feature type="region of interest" description="Disordered" evidence="8">
    <location>
        <begin position="76"/>
        <end position="97"/>
    </location>
</feature>
<dbReference type="SUPFAM" id="SSF56672">
    <property type="entry name" value="DNA/RNA polymerases"/>
    <property type="match status" value="1"/>
</dbReference>
<evidence type="ECO:0000256" key="6">
    <source>
        <dbReference type="ARBA" id="ARBA00022918"/>
    </source>
</evidence>
<dbReference type="Gene3D" id="3.30.40.10">
    <property type="entry name" value="Zinc/RING finger domain, C3HC4 (zinc finger)"/>
    <property type="match status" value="1"/>
</dbReference>
<gene>
    <name evidence="10" type="ORF">HU200_043608</name>
</gene>
<dbReference type="InterPro" id="IPR005162">
    <property type="entry name" value="Retrotrans_gag_dom"/>
</dbReference>
<dbReference type="EMBL" id="JACEFO010002065">
    <property type="protein sequence ID" value="KAF8686226.1"/>
    <property type="molecule type" value="Genomic_DNA"/>
</dbReference>
<keyword evidence="11" id="KW-1185">Reference proteome</keyword>
<reference evidence="10" key="1">
    <citation type="submission" date="2020-07" db="EMBL/GenBank/DDBJ databases">
        <title>Genome sequence and genetic diversity analysis of an under-domesticated orphan crop, white fonio (Digitaria exilis).</title>
        <authorList>
            <person name="Bennetzen J.L."/>
            <person name="Chen S."/>
            <person name="Ma X."/>
            <person name="Wang X."/>
            <person name="Yssel A.E.J."/>
            <person name="Chaluvadi S.R."/>
            <person name="Johnson M."/>
            <person name="Gangashetty P."/>
            <person name="Hamidou F."/>
            <person name="Sanogo M.D."/>
            <person name="Zwaenepoel A."/>
            <person name="Wallace J."/>
            <person name="Van De Peer Y."/>
            <person name="Van Deynze A."/>
        </authorList>
    </citation>
    <scope>NUCLEOTIDE SEQUENCE</scope>
    <source>
        <tissue evidence="10">Leaves</tissue>
    </source>
</reference>
<dbReference type="GO" id="GO:0003676">
    <property type="term" value="F:nucleic acid binding"/>
    <property type="evidence" value="ECO:0007669"/>
    <property type="project" value="InterPro"/>
</dbReference>
<evidence type="ECO:0000256" key="8">
    <source>
        <dbReference type="SAM" id="MobiDB-lite"/>
    </source>
</evidence>
<sequence>MTISPPTVILPALDLALAPRLDAPPYARPRDQDRCAAPREARAQGHCAAPWLRARLWRRLVPRVSALPFARSRVQGRRADPVTNSSHKPRATELARPRATELVVPRCSRFGARPPLGLRRPILPEEPDHHAWDETDREGGKKEGRESEPWAPLAGFPVRQLTPPVSLIPDQEPTPPRLDLTWSSALDDLAPSELNPSAQPPAPAPPTLSPPLSSPLLSIQPVASFPLPATSSWGLSKHYDQKHRARRIEANPNEVLPILRPQTHEGIGVPRYGYRYTPLLQPTLAPRLYSMAPGHPTSSFRATSPGAYRCTLGAMSCGAELRVYFPKSFAQSLNGAVSSTVPPPSASSSARFRRRRLPPPPLRFHRWRLPPPPPRFHRRLRSPFAPRPAFLKFARFILGKKVEFFNLVVHRCPVPAGHRPAPLRPDEWIAEEPIRLLGAQLGRVFGFRLELESETGIFQQIFRLCLCLCLRYLHSILSGEQRAAGAQMERGGRILMYPPIYEEIDELGLSDVVYRVVFRDGRSELIQFLIRCHARKLSSSGLWNGTYHESQFYPQDPDDVYVQQLPQYYGGLQDERDAAHGYGCIGGVPASGEAILGLRETSMDEGECSVCLMDFEAGSKVRMMPCSHCFHEHCIFSWLQLSHAVCSASLLKTQSISNQPEYKRQLPHRRGTSTEKSDGCQPDSVPAPPIGCVKVMEELRRFVVSRRGSRRPIWLPRKTNLEKTSRSSLLTQGKEKGGATRLLVQQDKDEIEVEDGSLFLQQRCSGPANPSTPHLVSDGQRSDAMGDTKDKASACLMEALLKKFDVLESLEARLGRMEATQQQMIVRSQGPEFLQQRKEGPLGNTRFHKLDFPMFDGTGDPLPFLNRCEHYFRGQRTMDEEQVWLAALHLHGSAQQWYMRFERDEGVPSWQHFSTILDMRFEPPLRSNPLGELVACRRTSSIADYQERFLALLTRAGPLTEAQQVQLFIAGLGEPISIDVQLQGPKSLKFAMSFDRAYERRELATAPPPSPPRPGRSTVPLSRALLPAPPLNSTSPGSTPTLPVGSSPQPPPGTVTVAGRTVRRLSPSEYEERRRICAKLFALEIDGHGDTDEDATDTTEPKISLLAIFGVCTCDTMQVAVQLGHITVTALLDSGSTQLRLRGGCITYGPLLHPHTDFAVTVSNGDRVRCPGVFCDAQPFRSDVYVLPLGGYDMVLGTDWLAMLGPILWDFGCHTMSLWRSNRRVRWRGVAGPTSSQVHATHGPDLLSLLAEFSDVFATPMGLPPPRARDHFIHLLPDTDTRRCKKMSSNANAARWKLKASSASAFSAPVLLVKKADGSWRLCVDYRAWNERTVKDKFPIPVVEELLDELFGARFFTKLDLRSGYYQDLYEFLVMAFGLTNAPATFQSLMNDVLRPFLRQFVLVFFDDILISSKSWVENLSHLRAVLSVLREHQLFLKRSKCSFAETSVAYLGHVVSGHGVAMDISKVQAITDWPIPSSVQALRGFLGLAGYYRRFIRDFGAIAASLTSLLKKDALPSELCNRLSPPRRCSLCRTSPGFITECDASGSGIGAVLHQGNGVIAFFSRALPPRHRGLPAYERELIGLVQAVRHWCPYLWGRSFVVRTDHQPLKFILDQRLATIPQHHWPGQTNVVADALSRRDADALALSVPSFDLLTEFRTEAAKDETLRKLRAQVEAGELGDKWAVMDGLLTFQRRLFVPTTFTLLPSILAAAHDTNHEGVQRTLHRLRQDFHVPTAAKLVKDFTNKVEHLQPAGLLQPLPRIAKGWGKSVILAVVNRFSKYAHFIPLSVARAFFTEIVRLHGISVSIVSDGDPVFTSAFWKALFAAAGTKLLMSSAFHPWPPAASLACCGATGRLAAPRRSRSPRCRS</sequence>
<accession>A0A835EG47</accession>
<dbReference type="Pfam" id="PF03732">
    <property type="entry name" value="Retrotrans_gag"/>
    <property type="match status" value="1"/>
</dbReference>
<dbReference type="Gene3D" id="3.30.420.10">
    <property type="entry name" value="Ribonuclease H-like superfamily/Ribonuclease H"/>
    <property type="match status" value="1"/>
</dbReference>
<dbReference type="InterPro" id="IPR041373">
    <property type="entry name" value="RT_RNaseH"/>
</dbReference>
<proteinExistence type="predicted"/>
<dbReference type="InterPro" id="IPR012337">
    <property type="entry name" value="RNaseH-like_sf"/>
</dbReference>
<keyword evidence="1" id="KW-0808">Transferase</keyword>
<dbReference type="OrthoDB" id="691090at2759"/>
<dbReference type="PANTHER" id="PTHR37984">
    <property type="entry name" value="PROTEIN CBG26694"/>
    <property type="match status" value="1"/>
</dbReference>
<evidence type="ECO:0000256" key="1">
    <source>
        <dbReference type="ARBA" id="ARBA00022679"/>
    </source>
</evidence>
<dbReference type="Gene3D" id="3.30.70.270">
    <property type="match status" value="2"/>
</dbReference>
<feature type="region of interest" description="Disordered" evidence="8">
    <location>
        <begin position="1003"/>
        <end position="1065"/>
    </location>
</feature>
<keyword evidence="6" id="KW-0695">RNA-directed DNA polymerase</keyword>
<keyword evidence="5" id="KW-0378">Hydrolase</keyword>
<dbReference type="InterPro" id="IPR001841">
    <property type="entry name" value="Znf_RING"/>
</dbReference>
<feature type="compositionally biased region" description="Low complexity" evidence="8">
    <location>
        <begin position="1015"/>
        <end position="1026"/>
    </location>
</feature>
<protein>
    <recommendedName>
        <fullName evidence="9">RING-type domain-containing protein</fullName>
    </recommendedName>
</protein>
<evidence type="ECO:0000259" key="9">
    <source>
        <dbReference type="PROSITE" id="PS50089"/>
    </source>
</evidence>
<keyword evidence="7" id="KW-0863">Zinc-finger</keyword>
<dbReference type="CDD" id="cd16448">
    <property type="entry name" value="RING-H2"/>
    <property type="match status" value="1"/>
</dbReference>
<dbReference type="SUPFAM" id="SSF57850">
    <property type="entry name" value="RING/U-box"/>
    <property type="match status" value="1"/>
</dbReference>
<feature type="compositionally biased region" description="Polar residues" evidence="8">
    <location>
        <begin position="1032"/>
        <end position="1047"/>
    </location>
</feature>
<evidence type="ECO:0000256" key="5">
    <source>
        <dbReference type="ARBA" id="ARBA00022801"/>
    </source>
</evidence>
<dbReference type="Proteomes" id="UP000636709">
    <property type="component" value="Unassembled WGS sequence"/>
</dbReference>
<keyword evidence="7" id="KW-0862">Zinc</keyword>
<dbReference type="Pfam" id="PF00078">
    <property type="entry name" value="RVT_1"/>
    <property type="match status" value="1"/>
</dbReference>
<dbReference type="Pfam" id="PF17917">
    <property type="entry name" value="RT_RNaseH"/>
    <property type="match status" value="1"/>
</dbReference>
<dbReference type="Gene3D" id="3.10.10.10">
    <property type="entry name" value="HIV Type 1 Reverse Transcriptase, subunit A, domain 1"/>
    <property type="match status" value="1"/>
</dbReference>
<name>A0A835EG47_9POAL</name>
<organism evidence="10 11">
    <name type="scientific">Digitaria exilis</name>
    <dbReference type="NCBI Taxonomy" id="1010633"/>
    <lineage>
        <taxon>Eukaryota</taxon>
        <taxon>Viridiplantae</taxon>
        <taxon>Streptophyta</taxon>
        <taxon>Embryophyta</taxon>
        <taxon>Tracheophyta</taxon>
        <taxon>Spermatophyta</taxon>
        <taxon>Magnoliopsida</taxon>
        <taxon>Liliopsida</taxon>
        <taxon>Poales</taxon>
        <taxon>Poaceae</taxon>
        <taxon>PACMAD clade</taxon>
        <taxon>Panicoideae</taxon>
        <taxon>Panicodae</taxon>
        <taxon>Paniceae</taxon>
        <taxon>Anthephorinae</taxon>
        <taxon>Digitaria</taxon>
    </lineage>
</organism>
<keyword evidence="3" id="KW-0540">Nuclease</keyword>
<feature type="region of interest" description="Disordered" evidence="8">
    <location>
        <begin position="764"/>
        <end position="787"/>
    </location>
</feature>
<dbReference type="InterPro" id="IPR043128">
    <property type="entry name" value="Rev_trsase/Diguanyl_cyclase"/>
</dbReference>
<dbReference type="InterPro" id="IPR041588">
    <property type="entry name" value="Integrase_H2C2"/>
</dbReference>
<feature type="compositionally biased region" description="Basic and acidic residues" evidence="8">
    <location>
        <begin position="122"/>
        <end position="148"/>
    </location>
</feature>
<evidence type="ECO:0000256" key="4">
    <source>
        <dbReference type="ARBA" id="ARBA00022759"/>
    </source>
</evidence>
<feature type="compositionally biased region" description="Pro residues" evidence="8">
    <location>
        <begin position="198"/>
        <end position="213"/>
    </location>
</feature>
<feature type="domain" description="RING-type" evidence="9">
    <location>
        <begin position="608"/>
        <end position="646"/>
    </location>
</feature>
<dbReference type="CDD" id="cd01647">
    <property type="entry name" value="RT_LTR"/>
    <property type="match status" value="1"/>
</dbReference>
<evidence type="ECO:0000256" key="3">
    <source>
        <dbReference type="ARBA" id="ARBA00022722"/>
    </source>
</evidence>
<feature type="compositionally biased region" description="Polar residues" evidence="8">
    <location>
        <begin position="764"/>
        <end position="774"/>
    </location>
</feature>
<dbReference type="FunFam" id="3.30.70.270:FF:000003">
    <property type="entry name" value="Transposon Ty3-G Gag-Pol polyprotein"/>
    <property type="match status" value="1"/>
</dbReference>
<keyword evidence="2" id="KW-0548">Nucleotidyltransferase</keyword>
<dbReference type="CDD" id="cd09274">
    <property type="entry name" value="RNase_HI_RT_Ty3"/>
    <property type="match status" value="1"/>
</dbReference>
<dbReference type="InterPro" id="IPR043502">
    <property type="entry name" value="DNA/RNA_pol_sf"/>
</dbReference>
<dbReference type="Pfam" id="PF17123">
    <property type="entry name" value="zf-RING_11"/>
    <property type="match status" value="1"/>
</dbReference>
<feature type="region of interest" description="Disordered" evidence="8">
    <location>
        <begin position="115"/>
        <end position="215"/>
    </location>
</feature>
<evidence type="ECO:0000256" key="7">
    <source>
        <dbReference type="PROSITE-ProRule" id="PRU00175"/>
    </source>
</evidence>
<dbReference type="GO" id="GO:0003964">
    <property type="term" value="F:RNA-directed DNA polymerase activity"/>
    <property type="evidence" value="ECO:0007669"/>
    <property type="project" value="UniProtKB-KW"/>
</dbReference>
<dbReference type="GO" id="GO:0016787">
    <property type="term" value="F:hydrolase activity"/>
    <property type="evidence" value="ECO:0007669"/>
    <property type="project" value="UniProtKB-KW"/>
</dbReference>
<evidence type="ECO:0000313" key="10">
    <source>
        <dbReference type="EMBL" id="KAF8686226.1"/>
    </source>
</evidence>
<dbReference type="CDD" id="cd00303">
    <property type="entry name" value="retropepsin_like"/>
    <property type="match status" value="1"/>
</dbReference>